<dbReference type="InterPro" id="IPR000626">
    <property type="entry name" value="Ubiquitin-like_dom"/>
</dbReference>
<dbReference type="NCBIfam" id="TIGR02245">
    <property type="entry name" value="HAD_IIID1"/>
    <property type="match status" value="1"/>
</dbReference>
<dbReference type="OrthoDB" id="1711508at2759"/>
<evidence type="ECO:0000259" key="12">
    <source>
        <dbReference type="PROSITE" id="PS50053"/>
    </source>
</evidence>
<evidence type="ECO:0000256" key="1">
    <source>
        <dbReference type="ARBA" id="ARBA00001946"/>
    </source>
</evidence>
<evidence type="ECO:0000256" key="5">
    <source>
        <dbReference type="ARBA" id="ARBA00022801"/>
    </source>
</evidence>
<evidence type="ECO:0000256" key="4">
    <source>
        <dbReference type="ARBA" id="ARBA00022723"/>
    </source>
</evidence>
<keyword evidence="6" id="KW-0460">Magnesium</keyword>
<dbReference type="InterPro" id="IPR036412">
    <property type="entry name" value="HAD-like_sf"/>
</dbReference>
<feature type="domain" description="FCP1 homology" evidence="13">
    <location>
        <begin position="136"/>
        <end position="303"/>
    </location>
</feature>
<dbReference type="InterPro" id="IPR029071">
    <property type="entry name" value="Ubiquitin-like_domsf"/>
</dbReference>
<dbReference type="SMART" id="SM00577">
    <property type="entry name" value="CPDc"/>
    <property type="match status" value="1"/>
</dbReference>
<dbReference type="Proteomes" id="UP000243217">
    <property type="component" value="Unassembled WGS sequence"/>
</dbReference>
<keyword evidence="15" id="KW-1185">Reference proteome</keyword>
<evidence type="ECO:0000256" key="3">
    <source>
        <dbReference type="ARBA" id="ARBA00013081"/>
    </source>
</evidence>
<dbReference type="STRING" id="74557.A0A1V9ZCN6"/>
<comment type="catalytic activity">
    <reaction evidence="11">
        <text>O-phospho-L-threonyl-[protein] + H2O = L-threonyl-[protein] + phosphate</text>
        <dbReference type="Rhea" id="RHEA:47004"/>
        <dbReference type="Rhea" id="RHEA-COMP:11060"/>
        <dbReference type="Rhea" id="RHEA-COMP:11605"/>
        <dbReference type="ChEBI" id="CHEBI:15377"/>
        <dbReference type="ChEBI" id="CHEBI:30013"/>
        <dbReference type="ChEBI" id="CHEBI:43474"/>
        <dbReference type="ChEBI" id="CHEBI:61977"/>
        <dbReference type="EC" id="3.1.3.16"/>
    </reaction>
</comment>
<keyword evidence="8" id="KW-0539">Nucleus</keyword>
<dbReference type="EC" id="3.1.3.16" evidence="3"/>
<proteinExistence type="predicted"/>
<dbReference type="AlphaFoldDB" id="A0A1V9ZCN6"/>
<evidence type="ECO:0000256" key="9">
    <source>
        <dbReference type="ARBA" id="ARBA00032039"/>
    </source>
</evidence>
<organism evidence="14 15">
    <name type="scientific">Thraustotheca clavata</name>
    <dbReference type="NCBI Taxonomy" id="74557"/>
    <lineage>
        <taxon>Eukaryota</taxon>
        <taxon>Sar</taxon>
        <taxon>Stramenopiles</taxon>
        <taxon>Oomycota</taxon>
        <taxon>Saprolegniomycetes</taxon>
        <taxon>Saprolegniales</taxon>
        <taxon>Achlyaceae</taxon>
        <taxon>Thraustotheca</taxon>
    </lineage>
</organism>
<dbReference type="Gene3D" id="3.10.20.90">
    <property type="entry name" value="Phosphatidylinositol 3-kinase Catalytic Subunit, Chain A, domain 1"/>
    <property type="match status" value="1"/>
</dbReference>
<dbReference type="PROSITE" id="PS50969">
    <property type="entry name" value="FCP1"/>
    <property type="match status" value="1"/>
</dbReference>
<dbReference type="GO" id="GO:0090364">
    <property type="term" value="P:regulation of proteasome assembly"/>
    <property type="evidence" value="ECO:0007669"/>
    <property type="project" value="InterPro"/>
</dbReference>
<comment type="caution">
    <text evidence="14">The sequence shown here is derived from an EMBL/GenBank/DDBJ whole genome shotgun (WGS) entry which is preliminary data.</text>
</comment>
<evidence type="ECO:0000259" key="13">
    <source>
        <dbReference type="PROSITE" id="PS50969"/>
    </source>
</evidence>
<dbReference type="InterPro" id="IPR004274">
    <property type="entry name" value="FCP1_dom"/>
</dbReference>
<dbReference type="InterPro" id="IPR051658">
    <property type="entry name" value="UBLCP1"/>
</dbReference>
<dbReference type="SUPFAM" id="SSF56784">
    <property type="entry name" value="HAD-like"/>
    <property type="match status" value="1"/>
</dbReference>
<comment type="subcellular location">
    <subcellularLocation>
        <location evidence="2">Nucleus</location>
    </subcellularLocation>
</comment>
<dbReference type="EMBL" id="JNBS01002040">
    <property type="protein sequence ID" value="OQR95766.1"/>
    <property type="molecule type" value="Genomic_DNA"/>
</dbReference>
<dbReference type="InterPro" id="IPR011943">
    <property type="entry name" value="HAD-SF_hydro_IIID"/>
</dbReference>
<dbReference type="GO" id="GO:0004722">
    <property type="term" value="F:protein serine/threonine phosphatase activity"/>
    <property type="evidence" value="ECO:0007669"/>
    <property type="project" value="UniProtKB-EC"/>
</dbReference>
<keyword evidence="7" id="KW-0904">Protein phosphatase</keyword>
<dbReference type="GO" id="GO:0005634">
    <property type="term" value="C:nucleus"/>
    <property type="evidence" value="ECO:0007669"/>
    <property type="project" value="UniProtKB-SubCell"/>
</dbReference>
<feature type="domain" description="Ubiquitin-like" evidence="12">
    <location>
        <begin position="1"/>
        <end position="83"/>
    </location>
</feature>
<evidence type="ECO:0000256" key="2">
    <source>
        <dbReference type="ARBA" id="ARBA00004123"/>
    </source>
</evidence>
<accession>A0A1V9ZCN6</accession>
<dbReference type="PANTHER" id="PTHR48493:SF1">
    <property type="entry name" value="UBIQUITIN-LIKE DOMAIN-CONTAINING CTD PHOSPHATASE 1"/>
    <property type="match status" value="1"/>
</dbReference>
<dbReference type="SUPFAM" id="SSF54236">
    <property type="entry name" value="Ubiquitin-like"/>
    <property type="match status" value="1"/>
</dbReference>
<evidence type="ECO:0000256" key="10">
    <source>
        <dbReference type="ARBA" id="ARBA00047761"/>
    </source>
</evidence>
<evidence type="ECO:0000256" key="8">
    <source>
        <dbReference type="ARBA" id="ARBA00023242"/>
    </source>
</evidence>
<keyword evidence="5" id="KW-0378">Hydrolase</keyword>
<reference evidence="14 15" key="1">
    <citation type="journal article" date="2014" name="Genome Biol. Evol.">
        <title>The secreted proteins of Achlya hypogyna and Thraustotheca clavata identify the ancestral oomycete secretome and reveal gene acquisitions by horizontal gene transfer.</title>
        <authorList>
            <person name="Misner I."/>
            <person name="Blouin N."/>
            <person name="Leonard G."/>
            <person name="Richards T.A."/>
            <person name="Lane C.E."/>
        </authorList>
    </citation>
    <scope>NUCLEOTIDE SEQUENCE [LARGE SCALE GENOMIC DNA]</scope>
    <source>
        <strain evidence="14 15">ATCC 34112</strain>
    </source>
</reference>
<comment type="cofactor">
    <cofactor evidence="1">
        <name>Mg(2+)</name>
        <dbReference type="ChEBI" id="CHEBI:18420"/>
    </cofactor>
</comment>
<dbReference type="InterPro" id="IPR023214">
    <property type="entry name" value="HAD_sf"/>
</dbReference>
<sequence>MSSEVITLVGKWKKEEVRVEAIPEMRILDVKQLLYERVGIHPTRQKLIGLNLRGKPAADDVLLSALTLKNPQKFMLVGTIESEVFVDLPPSARPNVFDDFTCAFAPDSALWHIAKENNLALQKAIEEAQIPIIHQPRQGKKLLVLDLDHTLMDISATKDNDIPSSRFMRPHLHIFLTRVWAQYDLCIWSQTSWKWIEIKLTELGMLTTPDYRINFIMDKTNMFVYNAPDARKKRSNKVKALEIIWKKFPGLWHMGNTVHVDDLPHNFNMNPRNGIPIQRYDCKETVASQDTQLLLLADYLIDTVASLDDVTRVDHTNWNASLH</sequence>
<evidence type="ECO:0000313" key="14">
    <source>
        <dbReference type="EMBL" id="OQR95766.1"/>
    </source>
</evidence>
<dbReference type="CDD" id="cd01813">
    <property type="entry name" value="Ubl_UBLCP1"/>
    <property type="match status" value="1"/>
</dbReference>
<dbReference type="Pfam" id="PF03031">
    <property type="entry name" value="NIF"/>
    <property type="match status" value="1"/>
</dbReference>
<protein>
    <recommendedName>
        <fullName evidence="3">protein-serine/threonine phosphatase</fullName>
        <ecNumber evidence="3">3.1.3.16</ecNumber>
    </recommendedName>
    <alternativeName>
        <fullName evidence="9">Nuclear proteasome inhibitor UBLCP1</fullName>
    </alternativeName>
</protein>
<comment type="catalytic activity">
    <reaction evidence="10">
        <text>O-phospho-L-seryl-[protein] + H2O = L-seryl-[protein] + phosphate</text>
        <dbReference type="Rhea" id="RHEA:20629"/>
        <dbReference type="Rhea" id="RHEA-COMP:9863"/>
        <dbReference type="Rhea" id="RHEA-COMP:11604"/>
        <dbReference type="ChEBI" id="CHEBI:15377"/>
        <dbReference type="ChEBI" id="CHEBI:29999"/>
        <dbReference type="ChEBI" id="CHEBI:43474"/>
        <dbReference type="ChEBI" id="CHEBI:83421"/>
        <dbReference type="EC" id="3.1.3.16"/>
    </reaction>
</comment>
<dbReference type="PANTHER" id="PTHR48493">
    <property type="entry name" value="UBIQUITIN-LIKE DOMAIN-CONTAINING CTD PHOSPHATASE 1"/>
    <property type="match status" value="1"/>
</dbReference>
<evidence type="ECO:0000256" key="11">
    <source>
        <dbReference type="ARBA" id="ARBA00048336"/>
    </source>
</evidence>
<dbReference type="PROSITE" id="PS50053">
    <property type="entry name" value="UBIQUITIN_2"/>
    <property type="match status" value="1"/>
</dbReference>
<evidence type="ECO:0000256" key="7">
    <source>
        <dbReference type="ARBA" id="ARBA00022912"/>
    </source>
</evidence>
<evidence type="ECO:0000313" key="15">
    <source>
        <dbReference type="Proteomes" id="UP000243217"/>
    </source>
</evidence>
<keyword evidence="4" id="KW-0479">Metal-binding</keyword>
<gene>
    <name evidence="14" type="ORF">THRCLA_07582</name>
</gene>
<evidence type="ECO:0000256" key="6">
    <source>
        <dbReference type="ARBA" id="ARBA00022842"/>
    </source>
</evidence>
<dbReference type="Gene3D" id="3.40.50.1000">
    <property type="entry name" value="HAD superfamily/HAD-like"/>
    <property type="match status" value="1"/>
</dbReference>
<name>A0A1V9ZCN6_9STRA</name>
<dbReference type="GO" id="GO:0046872">
    <property type="term" value="F:metal ion binding"/>
    <property type="evidence" value="ECO:0007669"/>
    <property type="project" value="UniProtKB-KW"/>
</dbReference>